<reference evidence="2" key="1">
    <citation type="submission" date="2016-06" db="EMBL/GenBank/DDBJ databases">
        <title>Parallel loss of symbiosis genes in relatives of nitrogen-fixing non-legume Parasponia.</title>
        <authorList>
            <person name="Van Velzen R."/>
            <person name="Holmer R."/>
            <person name="Bu F."/>
            <person name="Rutten L."/>
            <person name="Van Zeijl A."/>
            <person name="Liu W."/>
            <person name="Santuari L."/>
            <person name="Cao Q."/>
            <person name="Sharma T."/>
            <person name="Shen D."/>
            <person name="Roswanjaya Y."/>
            <person name="Wardhani T."/>
            <person name="Kalhor M.S."/>
            <person name="Jansen J."/>
            <person name="Van den Hoogen J."/>
            <person name="Gungor B."/>
            <person name="Hartog M."/>
            <person name="Hontelez J."/>
            <person name="Verver J."/>
            <person name="Yang W.-C."/>
            <person name="Schijlen E."/>
            <person name="Repin R."/>
            <person name="Schilthuizen M."/>
            <person name="Schranz E."/>
            <person name="Heidstra R."/>
            <person name="Miyata K."/>
            <person name="Fedorova E."/>
            <person name="Kohlen W."/>
            <person name="Bisseling T."/>
            <person name="Smit S."/>
            <person name="Geurts R."/>
        </authorList>
    </citation>
    <scope>NUCLEOTIDE SEQUENCE [LARGE SCALE GENOMIC DNA]</scope>
    <source>
        <strain evidence="2">cv. RG33-2</strain>
    </source>
</reference>
<dbReference type="STRING" id="63057.A0A2P5EXY3"/>
<sequence length="185" mass="19777">LLTKVPSPQNSANLIRNKGINTGILDLSRAKVRLIPMTPSDRFGLHEIRPKNLKAQIFKPNIPRNPTPIPSPSQSPKIDEIGDVEAIIVVELLGVSFDPDSDEGVVVIAQKVDQRIGDSAGVEELEDEARSAHAELQDRDWVGGIGPGVGPPLDIEANDEPVESPAVDVLDVLDPGLDHGCLVGD</sequence>
<accession>A0A2P5EXY3</accession>
<organism evidence="1 2">
    <name type="scientific">Trema orientale</name>
    <name type="common">Charcoal tree</name>
    <name type="synonym">Celtis orientalis</name>
    <dbReference type="NCBI Taxonomy" id="63057"/>
    <lineage>
        <taxon>Eukaryota</taxon>
        <taxon>Viridiplantae</taxon>
        <taxon>Streptophyta</taxon>
        <taxon>Embryophyta</taxon>
        <taxon>Tracheophyta</taxon>
        <taxon>Spermatophyta</taxon>
        <taxon>Magnoliopsida</taxon>
        <taxon>eudicotyledons</taxon>
        <taxon>Gunneridae</taxon>
        <taxon>Pentapetalae</taxon>
        <taxon>rosids</taxon>
        <taxon>fabids</taxon>
        <taxon>Rosales</taxon>
        <taxon>Cannabaceae</taxon>
        <taxon>Trema</taxon>
    </lineage>
</organism>
<comment type="caution">
    <text evidence="1">The sequence shown here is derived from an EMBL/GenBank/DDBJ whole genome shotgun (WGS) entry which is preliminary data.</text>
</comment>
<protein>
    <submittedName>
        <fullName evidence="1">Uncharacterized protein</fullName>
    </submittedName>
</protein>
<evidence type="ECO:0000313" key="1">
    <source>
        <dbReference type="EMBL" id="PON90386.1"/>
    </source>
</evidence>
<feature type="non-terminal residue" evidence="1">
    <location>
        <position position="1"/>
    </location>
</feature>
<proteinExistence type="predicted"/>
<dbReference type="InParanoid" id="A0A2P5EXY3"/>
<dbReference type="AlphaFoldDB" id="A0A2P5EXY3"/>
<dbReference type="Proteomes" id="UP000237000">
    <property type="component" value="Unassembled WGS sequence"/>
</dbReference>
<gene>
    <name evidence="1" type="ORF">TorRG33x02_138550</name>
</gene>
<name>A0A2P5EXY3_TREOI</name>
<keyword evidence="2" id="KW-1185">Reference proteome</keyword>
<dbReference type="EMBL" id="JXTC01000084">
    <property type="protein sequence ID" value="PON90386.1"/>
    <property type="molecule type" value="Genomic_DNA"/>
</dbReference>
<evidence type="ECO:0000313" key="2">
    <source>
        <dbReference type="Proteomes" id="UP000237000"/>
    </source>
</evidence>